<proteinExistence type="predicted"/>
<feature type="region of interest" description="Disordered" evidence="1">
    <location>
        <begin position="632"/>
        <end position="661"/>
    </location>
</feature>
<reference evidence="2 3" key="1">
    <citation type="submission" date="2018-11" db="EMBL/GenBank/DDBJ databases">
        <title>Genome assembly of Steccherinum ochraceum LE-BIN_3174, the white-rot fungus of the Steccherinaceae family (The Residual Polyporoid clade, Polyporales, Basidiomycota).</title>
        <authorList>
            <person name="Fedorova T.V."/>
            <person name="Glazunova O.A."/>
            <person name="Landesman E.O."/>
            <person name="Moiseenko K.V."/>
            <person name="Psurtseva N.V."/>
            <person name="Savinova O.S."/>
            <person name="Shakhova N.V."/>
            <person name="Tyazhelova T.V."/>
            <person name="Vasina D.V."/>
        </authorList>
    </citation>
    <scope>NUCLEOTIDE SEQUENCE [LARGE SCALE GENOMIC DNA]</scope>
    <source>
        <strain evidence="2 3">LE-BIN_3174</strain>
    </source>
</reference>
<dbReference type="OrthoDB" id="276151at2759"/>
<organism evidence="2 3">
    <name type="scientific">Steccherinum ochraceum</name>
    <dbReference type="NCBI Taxonomy" id="92696"/>
    <lineage>
        <taxon>Eukaryota</taxon>
        <taxon>Fungi</taxon>
        <taxon>Dikarya</taxon>
        <taxon>Basidiomycota</taxon>
        <taxon>Agaricomycotina</taxon>
        <taxon>Agaricomycetes</taxon>
        <taxon>Polyporales</taxon>
        <taxon>Steccherinaceae</taxon>
        <taxon>Steccherinum</taxon>
    </lineage>
</organism>
<comment type="caution">
    <text evidence="2">The sequence shown here is derived from an EMBL/GenBank/DDBJ whole genome shotgun (WGS) entry which is preliminary data.</text>
</comment>
<keyword evidence="3" id="KW-1185">Reference proteome</keyword>
<evidence type="ECO:0000313" key="3">
    <source>
        <dbReference type="Proteomes" id="UP000292702"/>
    </source>
</evidence>
<accession>A0A4R0S1U2</accession>
<evidence type="ECO:0000256" key="1">
    <source>
        <dbReference type="SAM" id="MobiDB-lite"/>
    </source>
</evidence>
<dbReference type="InterPro" id="IPR011990">
    <property type="entry name" value="TPR-like_helical_dom_sf"/>
</dbReference>
<gene>
    <name evidence="2" type="ORF">EIP91_011089</name>
</gene>
<protein>
    <submittedName>
        <fullName evidence="2">Uncharacterized protein</fullName>
    </submittedName>
</protein>
<sequence length="661" mass="74857">MIAGARCAKRLRLAKASPVVSASVTRALHAGPPRRLAFALPVQDAPHSSTSHVVDYRQRAVEQKYQDLEMTMRHNPPNPSRTWAYYVELINFVGLYNIPLETHQKVLRACSASPEAARVEFNQRFLAGGSPYAPHEHEARFKAVVQNMREAGHTPDLEDYNYILQQFAAVGYHYGAVRVLREFAHVGLQPSSKSYGLCMQALCHRLSLPAGRNLREKLRNEAVIICNDLVRQMHAQGVPFTAATTDLIYRILTTTMSMETLENMLKVIYAVDLSYPDRPPLEFWQGDSTERIHNPAGLSKPLPFSSSALNTTIVVLGRLGDVSKLVQAFEVLTTPLPSRHASVPSSSFEDDEDDDFGVNSPAVASFPLPYAQPNTFTYEALLRSVSLAGSHVFARHYLVQALALDRQVDKQLRHDCLHLLPEQVLAPRFGVNRRMILSVFSLANRYQRTELLRWVHAQTKRVVRRKRGDIKFYTRLQAKWANDPQSSPVRVEVENSVEDAASEPIASTSASSKSPKRLAKMPKQPWFDVNLDSQVLPSEQPRKPFNVDLHLSLLKRDLEVLVEFEQHVEDVLGRTTQRVKERLGRRVWTKKSIWMRHSARREVVQPSTWLRMVNFRSNKLPEDGVSASKEAALKMPRTNKSPRDIHEGSFFTPSVPPRIPR</sequence>
<dbReference type="EMBL" id="RWJN01000007">
    <property type="protein sequence ID" value="TCD71318.1"/>
    <property type="molecule type" value="Genomic_DNA"/>
</dbReference>
<dbReference type="AlphaFoldDB" id="A0A4R0S1U2"/>
<evidence type="ECO:0000313" key="2">
    <source>
        <dbReference type="EMBL" id="TCD71318.1"/>
    </source>
</evidence>
<name>A0A4R0S1U2_9APHY</name>
<feature type="region of interest" description="Disordered" evidence="1">
    <location>
        <begin position="498"/>
        <end position="519"/>
    </location>
</feature>
<dbReference type="Gene3D" id="1.25.40.10">
    <property type="entry name" value="Tetratricopeptide repeat domain"/>
    <property type="match status" value="1"/>
</dbReference>
<dbReference type="Proteomes" id="UP000292702">
    <property type="component" value="Unassembled WGS sequence"/>
</dbReference>
<dbReference type="STRING" id="92696.A0A4R0S1U2"/>